<accession>A0A9J6QXP7</accession>
<keyword evidence="3" id="KW-1185">Reference proteome</keyword>
<evidence type="ECO:0000313" key="2">
    <source>
        <dbReference type="EMBL" id="MCU7380224.1"/>
    </source>
</evidence>
<dbReference type="InterPro" id="IPR055902">
    <property type="entry name" value="DUF7479"/>
</dbReference>
<evidence type="ECO:0000259" key="1">
    <source>
        <dbReference type="Pfam" id="PF24292"/>
    </source>
</evidence>
<proteinExistence type="predicted"/>
<dbReference type="Pfam" id="PF24292">
    <property type="entry name" value="DUF7479"/>
    <property type="match status" value="1"/>
</dbReference>
<dbReference type="EMBL" id="JAOSHN010000008">
    <property type="protein sequence ID" value="MCU7380224.1"/>
    <property type="molecule type" value="Genomic_DNA"/>
</dbReference>
<keyword evidence="2" id="KW-0238">DNA-binding</keyword>
<comment type="caution">
    <text evidence="2">The sequence shown here is derived from an EMBL/GenBank/DDBJ whole genome shotgun (WGS) entry which is preliminary data.</text>
</comment>
<protein>
    <submittedName>
        <fullName evidence="2">DNA-binding protein</fullName>
    </submittedName>
</protein>
<dbReference type="RefSeq" id="WP_148396797.1">
    <property type="nucleotide sequence ID" value="NZ_JAJAGH010000012.1"/>
</dbReference>
<dbReference type="NCBIfam" id="NF045645">
    <property type="entry name" value="DVU_1557_fam"/>
    <property type="match status" value="1"/>
</dbReference>
<evidence type="ECO:0000313" key="3">
    <source>
        <dbReference type="Proteomes" id="UP001065549"/>
    </source>
</evidence>
<gene>
    <name evidence="2" type="ORF">OBO34_17980</name>
</gene>
<organism evidence="2 3">
    <name type="scientific">Hominibacterium faecale</name>
    <dbReference type="NCBI Taxonomy" id="2839743"/>
    <lineage>
        <taxon>Bacteria</taxon>
        <taxon>Bacillati</taxon>
        <taxon>Bacillota</taxon>
        <taxon>Clostridia</taxon>
        <taxon>Peptostreptococcales</taxon>
        <taxon>Anaerovoracaceae</taxon>
        <taxon>Hominibacterium</taxon>
    </lineage>
</organism>
<dbReference type="GO" id="GO:0003677">
    <property type="term" value="F:DNA binding"/>
    <property type="evidence" value="ECO:0007669"/>
    <property type="project" value="UniProtKB-KW"/>
</dbReference>
<reference evidence="2" key="1">
    <citation type="submission" date="2022-09" db="EMBL/GenBank/DDBJ databases">
        <title>Culturomic study of gut microbiota in children with autism spectrum disorder.</title>
        <authorList>
            <person name="Efimov B.A."/>
            <person name="Chaplin A.V."/>
            <person name="Sokolova S.R."/>
            <person name="Pikina A.P."/>
            <person name="Korzhanova M."/>
            <person name="Belova V."/>
            <person name="Korostin D."/>
        </authorList>
    </citation>
    <scope>NUCLEOTIDE SEQUENCE</scope>
    <source>
        <strain evidence="2">ASD5510</strain>
    </source>
</reference>
<dbReference type="AlphaFoldDB" id="A0A9J6QXP7"/>
<dbReference type="Proteomes" id="UP001065549">
    <property type="component" value="Unassembled WGS sequence"/>
</dbReference>
<feature type="domain" description="DUF7479" evidence="1">
    <location>
        <begin position="6"/>
        <end position="64"/>
    </location>
</feature>
<name>A0A9J6QXP7_9FIRM</name>
<sequence>MEEKQRLICDKCKVELAELEVQFSYLGKSFRHKVSRCPQCGQVCLPEELVSGRMSEVESMMEDK</sequence>
<dbReference type="InterPro" id="IPR054656">
    <property type="entry name" value="DVU_1557-like"/>
</dbReference>